<evidence type="ECO:0000313" key="2">
    <source>
        <dbReference type="Proteomes" id="UP000382577"/>
    </source>
</evidence>
<accession>A0A5E4SUG1</accession>
<dbReference type="InterPro" id="IPR038573">
    <property type="entry name" value="BrnT_sf"/>
</dbReference>
<reference evidence="1 2" key="1">
    <citation type="submission" date="2019-08" db="EMBL/GenBank/DDBJ databases">
        <authorList>
            <person name="Peeters C."/>
        </authorList>
    </citation>
    <scope>NUCLEOTIDE SEQUENCE [LARGE SCALE GENOMIC DNA]</scope>
    <source>
        <strain evidence="1 2">LMG 31113</strain>
    </source>
</reference>
<protein>
    <recommendedName>
        <fullName evidence="3">BrnT family toxin</fullName>
    </recommendedName>
</protein>
<dbReference type="OrthoDB" id="9798158at2"/>
<dbReference type="Pfam" id="PF04365">
    <property type="entry name" value="BrnT_toxin"/>
    <property type="match status" value="1"/>
</dbReference>
<gene>
    <name evidence="1" type="ORF">PFI31113_00997</name>
</gene>
<dbReference type="AlphaFoldDB" id="A0A5E4SUG1"/>
<organism evidence="1 2">
    <name type="scientific">Pandoraea fibrosis</name>
    <dbReference type="NCBI Taxonomy" id="1891094"/>
    <lineage>
        <taxon>Bacteria</taxon>
        <taxon>Pseudomonadati</taxon>
        <taxon>Pseudomonadota</taxon>
        <taxon>Betaproteobacteria</taxon>
        <taxon>Burkholderiales</taxon>
        <taxon>Burkholderiaceae</taxon>
        <taxon>Pandoraea</taxon>
    </lineage>
</organism>
<evidence type="ECO:0008006" key="3">
    <source>
        <dbReference type="Google" id="ProtNLM"/>
    </source>
</evidence>
<dbReference type="Proteomes" id="UP000382577">
    <property type="component" value="Unassembled WGS sequence"/>
</dbReference>
<proteinExistence type="predicted"/>
<dbReference type="InterPro" id="IPR007460">
    <property type="entry name" value="BrnT_toxin"/>
</dbReference>
<dbReference type="RefSeq" id="WP_150598939.1">
    <property type="nucleotide sequence ID" value="NZ_CABPRW010000002.1"/>
</dbReference>
<evidence type="ECO:0000313" key="1">
    <source>
        <dbReference type="EMBL" id="VVD78771.1"/>
    </source>
</evidence>
<name>A0A5E4SUG1_9BURK</name>
<dbReference type="EMBL" id="CABPRW010000002">
    <property type="protein sequence ID" value="VVD78771.1"/>
    <property type="molecule type" value="Genomic_DNA"/>
</dbReference>
<dbReference type="Gene3D" id="3.10.450.530">
    <property type="entry name" value="Ribonuclease toxin, BrnT, of type II toxin-antitoxin system"/>
    <property type="match status" value="1"/>
</dbReference>
<sequence>MDIEFDPAKDQANRDKHGLSLALAEAFELDAALIEIDDRRDYNEERFVALGLIGDRVHVMVFTVRGEAIRVISLRKANRREVQRYDDET</sequence>